<evidence type="ECO:0000256" key="7">
    <source>
        <dbReference type="RuleBase" id="RU361257"/>
    </source>
</evidence>
<protein>
    <recommendedName>
        <fullName evidence="2 7">Site-specific DNA-methyltransferase (adenine-specific)</fullName>
        <ecNumber evidence="2 7">2.1.1.72</ecNumber>
    </recommendedName>
</protein>
<dbReference type="GO" id="GO:0009307">
    <property type="term" value="P:DNA restriction-modification system"/>
    <property type="evidence" value="ECO:0007669"/>
    <property type="project" value="InterPro"/>
</dbReference>
<dbReference type="Gene3D" id="1.10.1020.10">
    <property type="entry name" value="Adenine-specific Methyltransferase, Domain 2"/>
    <property type="match status" value="1"/>
</dbReference>
<dbReference type="PANTHER" id="PTHR30481">
    <property type="entry name" value="DNA ADENINE METHYLASE"/>
    <property type="match status" value="1"/>
</dbReference>
<evidence type="ECO:0000313" key="8">
    <source>
        <dbReference type="EMBL" id="RGW54888.1"/>
    </source>
</evidence>
<dbReference type="InterPro" id="IPR012327">
    <property type="entry name" value="MeTrfase_D12"/>
</dbReference>
<dbReference type="PRINTS" id="PR00505">
    <property type="entry name" value="D12N6MTFRASE"/>
</dbReference>
<evidence type="ECO:0000256" key="2">
    <source>
        <dbReference type="ARBA" id="ARBA00011900"/>
    </source>
</evidence>
<comment type="catalytic activity">
    <reaction evidence="6 7">
        <text>a 2'-deoxyadenosine in DNA + S-adenosyl-L-methionine = an N(6)-methyl-2'-deoxyadenosine in DNA + S-adenosyl-L-homocysteine + H(+)</text>
        <dbReference type="Rhea" id="RHEA:15197"/>
        <dbReference type="Rhea" id="RHEA-COMP:12418"/>
        <dbReference type="Rhea" id="RHEA-COMP:12419"/>
        <dbReference type="ChEBI" id="CHEBI:15378"/>
        <dbReference type="ChEBI" id="CHEBI:57856"/>
        <dbReference type="ChEBI" id="CHEBI:59789"/>
        <dbReference type="ChEBI" id="CHEBI:90615"/>
        <dbReference type="ChEBI" id="CHEBI:90616"/>
        <dbReference type="EC" id="2.1.1.72"/>
    </reaction>
</comment>
<dbReference type="InterPro" id="IPR002052">
    <property type="entry name" value="DNA_methylase_N6_adenine_CS"/>
</dbReference>
<comment type="similarity">
    <text evidence="1 7">Belongs to the N(4)/N(6)-methyltransferase family.</text>
</comment>
<dbReference type="GO" id="GO:0006298">
    <property type="term" value="P:mismatch repair"/>
    <property type="evidence" value="ECO:0007669"/>
    <property type="project" value="TreeGrafter"/>
</dbReference>
<sequence length="308" mass="35158">MNKRSIIMRKTPHLVQYQGSKRIIAPEIVKFFPPSFDRLIEPFSGTCAITIFSAMKGLCDEFWINDINEPLVRLMEECVNNPLKLVETYENIWGGQFCEGENNIDYFYKIREEFNNGAKDPARMLFLLARVVKGAVRYNSNGELNQSCDKRRYGTKPSAISNNAMTISNLLKNKTLFSSLDYKEVLASAQKGDLVYMDPPYQGTSKDDCIRDNRYIQGVKFEEFVGELKKLNDRGIDYIVSYDGKTGDKIIGKTLPESLELTHIYINAGVSAQATLNGKNEITYESLYASKNLIKKQENYEQMELCFA</sequence>
<comment type="caution">
    <text evidence="8">The sequence shown here is derived from an EMBL/GenBank/DDBJ whole genome shotgun (WGS) entry which is preliminary data.</text>
</comment>
<dbReference type="SUPFAM" id="SSF53335">
    <property type="entry name" value="S-adenosyl-L-methionine-dependent methyltransferases"/>
    <property type="match status" value="1"/>
</dbReference>
<gene>
    <name evidence="8" type="ORF">DWV67_04000</name>
</gene>
<keyword evidence="5 7" id="KW-0949">S-adenosyl-L-methionine</keyword>
<dbReference type="Proteomes" id="UP000266376">
    <property type="component" value="Unassembled WGS sequence"/>
</dbReference>
<dbReference type="Gene3D" id="3.40.50.150">
    <property type="entry name" value="Vaccinia Virus protein VP39"/>
    <property type="match status" value="1"/>
</dbReference>
<dbReference type="EC" id="2.1.1.72" evidence="2 7"/>
<dbReference type="GO" id="GO:1904047">
    <property type="term" value="F:S-adenosyl-L-methionine binding"/>
    <property type="evidence" value="ECO:0007669"/>
    <property type="project" value="TreeGrafter"/>
</dbReference>
<accession>A0A395XNP5</accession>
<dbReference type="AlphaFoldDB" id="A0A395XNP5"/>
<organism evidence="8 9">
    <name type="scientific">Dorea formicigenerans</name>
    <dbReference type="NCBI Taxonomy" id="39486"/>
    <lineage>
        <taxon>Bacteria</taxon>
        <taxon>Bacillati</taxon>
        <taxon>Bacillota</taxon>
        <taxon>Clostridia</taxon>
        <taxon>Lachnospirales</taxon>
        <taxon>Lachnospiraceae</taxon>
        <taxon>Dorea</taxon>
    </lineage>
</organism>
<dbReference type="GO" id="GO:0032259">
    <property type="term" value="P:methylation"/>
    <property type="evidence" value="ECO:0007669"/>
    <property type="project" value="UniProtKB-KW"/>
</dbReference>
<dbReference type="PANTHER" id="PTHR30481:SF3">
    <property type="entry name" value="DNA ADENINE METHYLASE"/>
    <property type="match status" value="1"/>
</dbReference>
<dbReference type="InterPro" id="IPR029063">
    <property type="entry name" value="SAM-dependent_MTases_sf"/>
</dbReference>
<dbReference type="GO" id="GO:0043565">
    <property type="term" value="F:sequence-specific DNA binding"/>
    <property type="evidence" value="ECO:0007669"/>
    <property type="project" value="TreeGrafter"/>
</dbReference>
<dbReference type="PROSITE" id="PS00092">
    <property type="entry name" value="N6_MTASE"/>
    <property type="match status" value="1"/>
</dbReference>
<name>A0A395XNP5_9FIRM</name>
<reference evidence="8 9" key="1">
    <citation type="submission" date="2018-08" db="EMBL/GenBank/DDBJ databases">
        <title>A genome reference for cultivated species of the human gut microbiota.</title>
        <authorList>
            <person name="Zou Y."/>
            <person name="Xue W."/>
            <person name="Luo G."/>
        </authorList>
    </citation>
    <scope>NUCLEOTIDE SEQUENCE [LARGE SCALE GENOMIC DNA]</scope>
    <source>
        <strain evidence="8 9">AF12-11</strain>
    </source>
</reference>
<dbReference type="EMBL" id="QSAJ01000006">
    <property type="protein sequence ID" value="RGW54888.1"/>
    <property type="molecule type" value="Genomic_DNA"/>
</dbReference>
<dbReference type="InterPro" id="IPR012263">
    <property type="entry name" value="M_m6A_EcoRV"/>
</dbReference>
<dbReference type="Pfam" id="PF02086">
    <property type="entry name" value="MethyltransfD12"/>
    <property type="match status" value="1"/>
</dbReference>
<dbReference type="PIRSF" id="PIRSF000398">
    <property type="entry name" value="M_m6A_EcoRV"/>
    <property type="match status" value="1"/>
</dbReference>
<dbReference type="NCBIfam" id="TIGR00571">
    <property type="entry name" value="dam"/>
    <property type="match status" value="1"/>
</dbReference>
<keyword evidence="4 7" id="KW-0808">Transferase</keyword>
<dbReference type="InterPro" id="IPR023095">
    <property type="entry name" value="Ade_MeTrfase_dom_2"/>
</dbReference>
<evidence type="ECO:0000313" key="9">
    <source>
        <dbReference type="Proteomes" id="UP000266376"/>
    </source>
</evidence>
<evidence type="ECO:0000256" key="5">
    <source>
        <dbReference type="ARBA" id="ARBA00022691"/>
    </source>
</evidence>
<dbReference type="GO" id="GO:0009007">
    <property type="term" value="F:site-specific DNA-methyltransferase (adenine-specific) activity"/>
    <property type="evidence" value="ECO:0007669"/>
    <property type="project" value="UniProtKB-UniRule"/>
</dbReference>
<keyword evidence="3 7" id="KW-0489">Methyltransferase</keyword>
<evidence type="ECO:0000256" key="1">
    <source>
        <dbReference type="ARBA" id="ARBA00006594"/>
    </source>
</evidence>
<evidence type="ECO:0000256" key="3">
    <source>
        <dbReference type="ARBA" id="ARBA00022603"/>
    </source>
</evidence>
<evidence type="ECO:0000256" key="4">
    <source>
        <dbReference type="ARBA" id="ARBA00022679"/>
    </source>
</evidence>
<proteinExistence type="inferred from homology"/>
<evidence type="ECO:0000256" key="6">
    <source>
        <dbReference type="ARBA" id="ARBA00047942"/>
    </source>
</evidence>